<dbReference type="GO" id="GO:0009279">
    <property type="term" value="C:cell outer membrane"/>
    <property type="evidence" value="ECO:0007669"/>
    <property type="project" value="UniProtKB-SubCell"/>
</dbReference>
<evidence type="ECO:0000256" key="3">
    <source>
        <dbReference type="ARBA" id="ARBA00022729"/>
    </source>
</evidence>
<evidence type="ECO:0000313" key="7">
    <source>
        <dbReference type="EMBL" id="MCK9799998.1"/>
    </source>
</evidence>
<reference evidence="7 8" key="1">
    <citation type="journal article" date="2022" name="Int. J. Syst. Evol. Microbiol.">
        <title>Pseudomonas aegrilactucae sp. nov. and Pseudomonas morbosilactucae sp. nov., pathogens causing bacterial rot of lettuce in Japan.</title>
        <authorList>
            <person name="Sawada H."/>
            <person name="Fujikawa T."/>
            <person name="Satou M."/>
        </authorList>
    </citation>
    <scope>NUCLEOTIDE SEQUENCE [LARGE SCALE GENOMIC DNA]</scope>
    <source>
        <strain evidence="7 8">MAFF 302030</strain>
    </source>
</reference>
<protein>
    <submittedName>
        <fullName evidence="7">MipA/OmpV family protein</fullName>
    </submittedName>
</protein>
<feature type="signal peptide" evidence="6">
    <location>
        <begin position="1"/>
        <end position="24"/>
    </location>
</feature>
<feature type="chain" id="PRO_5040906349" evidence="6">
    <location>
        <begin position="25"/>
        <end position="256"/>
    </location>
</feature>
<comment type="similarity">
    <text evidence="2">Belongs to the MipA/OmpV family.</text>
</comment>
<name>A0A9X1YXB8_9PSED</name>
<keyword evidence="4" id="KW-0472">Membrane</keyword>
<dbReference type="EMBL" id="JALQCW010000056">
    <property type="protein sequence ID" value="MCK9799998.1"/>
    <property type="molecule type" value="Genomic_DNA"/>
</dbReference>
<dbReference type="PANTHER" id="PTHR38776:SF1">
    <property type="entry name" value="MLTA-INTERACTING PROTEIN-RELATED"/>
    <property type="match status" value="1"/>
</dbReference>
<evidence type="ECO:0000256" key="5">
    <source>
        <dbReference type="ARBA" id="ARBA00023237"/>
    </source>
</evidence>
<dbReference type="Proteomes" id="UP001155059">
    <property type="component" value="Unassembled WGS sequence"/>
</dbReference>
<comment type="subcellular location">
    <subcellularLocation>
        <location evidence="1">Cell outer membrane</location>
    </subcellularLocation>
</comment>
<gene>
    <name evidence="7" type="ORF">M1B34_20390</name>
</gene>
<reference evidence="7 8" key="2">
    <citation type="journal article" date="2023" name="Plant Pathol.">
        <title>Dismantling and reorganizing Pseudomonas marginalis sensu#lato.</title>
        <authorList>
            <person name="Sawada H."/>
            <person name="Fujikawa T."/>
            <person name="Satou M."/>
        </authorList>
    </citation>
    <scope>NUCLEOTIDE SEQUENCE [LARGE SCALE GENOMIC DNA]</scope>
    <source>
        <strain evidence="7 8">MAFF 302030</strain>
    </source>
</reference>
<dbReference type="PANTHER" id="PTHR38776">
    <property type="entry name" value="MLTA-INTERACTING PROTEIN-RELATED"/>
    <property type="match status" value="1"/>
</dbReference>
<evidence type="ECO:0000256" key="2">
    <source>
        <dbReference type="ARBA" id="ARBA00005722"/>
    </source>
</evidence>
<proteinExistence type="inferred from homology"/>
<evidence type="ECO:0000256" key="6">
    <source>
        <dbReference type="SAM" id="SignalP"/>
    </source>
</evidence>
<dbReference type="PROSITE" id="PS51257">
    <property type="entry name" value="PROKAR_LIPOPROTEIN"/>
    <property type="match status" value="1"/>
</dbReference>
<dbReference type="RefSeq" id="WP_268266078.1">
    <property type="nucleotide sequence ID" value="NZ_JALQCW010000056.1"/>
</dbReference>
<accession>A0A9X1YXB8</accession>
<keyword evidence="3 6" id="KW-0732">Signal</keyword>
<dbReference type="InterPro" id="IPR010583">
    <property type="entry name" value="MipA"/>
</dbReference>
<sequence>MPRFSLPVFLVGLLALSVAGAACAEDGLNGQVGLGLGYQPHDPSGSRYDSVPLPYVDLDWGDVSLNSDDGLTWEGLKGNGFSAGPYINYLPGRNANGDLRGLRDVPNMADVGGFMEYAPDDYWRVFASLGHAVAGGDQQGGVLGRIGGEIGYPLGAGIIGSNNLTAHFADGRQTQTFFGVSREEARASGIGQYNASGGLQNLTLTQNLQIPLGGNWSLMTSASWIHLTGSAADSSIVRDRGEVNQGQVQTAISFKF</sequence>
<evidence type="ECO:0000256" key="4">
    <source>
        <dbReference type="ARBA" id="ARBA00023136"/>
    </source>
</evidence>
<evidence type="ECO:0000256" key="1">
    <source>
        <dbReference type="ARBA" id="ARBA00004442"/>
    </source>
</evidence>
<keyword evidence="5" id="KW-0998">Cell outer membrane</keyword>
<organism evidence="7 8">
    <name type="scientific">Pseudomonas morbosilactucae</name>
    <dbReference type="NCBI Taxonomy" id="2938197"/>
    <lineage>
        <taxon>Bacteria</taxon>
        <taxon>Pseudomonadati</taxon>
        <taxon>Pseudomonadota</taxon>
        <taxon>Gammaproteobacteria</taxon>
        <taxon>Pseudomonadales</taxon>
        <taxon>Pseudomonadaceae</taxon>
        <taxon>Pseudomonas</taxon>
    </lineage>
</organism>
<comment type="caution">
    <text evidence="7">The sequence shown here is derived from an EMBL/GenBank/DDBJ whole genome shotgun (WGS) entry which is preliminary data.</text>
</comment>
<dbReference type="AlphaFoldDB" id="A0A9X1YXB8"/>
<dbReference type="Pfam" id="PF06629">
    <property type="entry name" value="MipA"/>
    <property type="match status" value="1"/>
</dbReference>
<evidence type="ECO:0000313" key="8">
    <source>
        <dbReference type="Proteomes" id="UP001155059"/>
    </source>
</evidence>